<dbReference type="PROSITE" id="PS51318">
    <property type="entry name" value="TAT"/>
    <property type="match status" value="1"/>
</dbReference>
<feature type="chain" id="PRO_5040837381" evidence="1">
    <location>
        <begin position="25"/>
        <end position="146"/>
    </location>
</feature>
<reference evidence="2" key="1">
    <citation type="submission" date="2021-10" db="EMBL/GenBank/DDBJ databases">
        <title>Roseicella aerolatum sp. nov., isolated from aerosols of e-waste dismantling site.</title>
        <authorList>
            <person name="Qin T."/>
        </authorList>
    </citation>
    <scope>NUCLEOTIDE SEQUENCE</scope>
    <source>
        <strain evidence="2">GB24</strain>
    </source>
</reference>
<evidence type="ECO:0000313" key="3">
    <source>
        <dbReference type="Proteomes" id="UP001139311"/>
    </source>
</evidence>
<evidence type="ECO:0000256" key="1">
    <source>
        <dbReference type="SAM" id="SignalP"/>
    </source>
</evidence>
<name>A0A9X1IBF6_9PROT</name>
<dbReference type="AlphaFoldDB" id="A0A9X1IBF6"/>
<keyword evidence="3" id="KW-1185">Reference proteome</keyword>
<dbReference type="InterPro" id="IPR007332">
    <property type="entry name" value="DUF411"/>
</dbReference>
<sequence length="146" mass="15483">MTGRRGALRLGLLALGAAAMPAWAAGPRIEVWKDANCGCCEGWVRHLQRAGFAAQARDVADMAAVKRAHAVPEPLWSCHTALLEGYVIEGHVPAGDLRRLLAERPAARGLSAPGMPASAPGMDIPGEPYDVILFGAPEGERLFARH</sequence>
<dbReference type="InterPro" id="IPR006311">
    <property type="entry name" value="TAT_signal"/>
</dbReference>
<dbReference type="EMBL" id="JAJAQI010000007">
    <property type="protein sequence ID" value="MCB4821427.1"/>
    <property type="molecule type" value="Genomic_DNA"/>
</dbReference>
<dbReference type="Proteomes" id="UP001139311">
    <property type="component" value="Unassembled WGS sequence"/>
</dbReference>
<dbReference type="RefSeq" id="WP_226606120.1">
    <property type="nucleotide sequence ID" value="NZ_JAJAQI010000007.1"/>
</dbReference>
<proteinExistence type="predicted"/>
<dbReference type="Pfam" id="PF04214">
    <property type="entry name" value="DUF411"/>
    <property type="match status" value="1"/>
</dbReference>
<evidence type="ECO:0000313" key="2">
    <source>
        <dbReference type="EMBL" id="MCB4821427.1"/>
    </source>
</evidence>
<comment type="caution">
    <text evidence="2">The sequence shown here is derived from an EMBL/GenBank/DDBJ whole genome shotgun (WGS) entry which is preliminary data.</text>
</comment>
<gene>
    <name evidence="2" type="ORF">LHA35_06745</name>
</gene>
<keyword evidence="1" id="KW-0732">Signal</keyword>
<protein>
    <submittedName>
        <fullName evidence="2">DUF411 domain-containing protein</fullName>
    </submittedName>
</protein>
<accession>A0A9X1IBF6</accession>
<organism evidence="2 3">
    <name type="scientific">Roseicella aerolata</name>
    <dbReference type="NCBI Taxonomy" id="2883479"/>
    <lineage>
        <taxon>Bacteria</taxon>
        <taxon>Pseudomonadati</taxon>
        <taxon>Pseudomonadota</taxon>
        <taxon>Alphaproteobacteria</taxon>
        <taxon>Acetobacterales</taxon>
        <taxon>Roseomonadaceae</taxon>
        <taxon>Roseicella</taxon>
    </lineage>
</organism>
<feature type="signal peptide" evidence="1">
    <location>
        <begin position="1"/>
        <end position="24"/>
    </location>
</feature>